<dbReference type="PROSITE" id="PS50928">
    <property type="entry name" value="ABC_TM1"/>
    <property type="match status" value="1"/>
</dbReference>
<keyword evidence="2 7" id="KW-0813">Transport</keyword>
<feature type="transmembrane region" description="Helical" evidence="7">
    <location>
        <begin position="99"/>
        <end position="119"/>
    </location>
</feature>
<feature type="transmembrane region" description="Helical" evidence="7">
    <location>
        <begin position="131"/>
        <end position="149"/>
    </location>
</feature>
<feature type="transmembrane region" description="Helical" evidence="7">
    <location>
        <begin position="36"/>
        <end position="56"/>
    </location>
</feature>
<evidence type="ECO:0000256" key="6">
    <source>
        <dbReference type="ARBA" id="ARBA00023136"/>
    </source>
</evidence>
<accession>A0ABX6GVK5</accession>
<evidence type="ECO:0000256" key="1">
    <source>
        <dbReference type="ARBA" id="ARBA00004651"/>
    </source>
</evidence>
<evidence type="ECO:0000259" key="8">
    <source>
        <dbReference type="PROSITE" id="PS50928"/>
    </source>
</evidence>
<evidence type="ECO:0000313" key="9">
    <source>
        <dbReference type="EMBL" id="QHC61551.1"/>
    </source>
</evidence>
<gene>
    <name evidence="9" type="ORF">GSU69_01750</name>
</gene>
<dbReference type="SUPFAM" id="SSF161098">
    <property type="entry name" value="MetI-like"/>
    <property type="match status" value="1"/>
</dbReference>
<dbReference type="InterPro" id="IPR035906">
    <property type="entry name" value="MetI-like_sf"/>
</dbReference>
<dbReference type="EMBL" id="CP047180">
    <property type="protein sequence ID" value="QHC61551.1"/>
    <property type="molecule type" value="Genomic_DNA"/>
</dbReference>
<keyword evidence="3" id="KW-1003">Cell membrane</keyword>
<evidence type="ECO:0000256" key="3">
    <source>
        <dbReference type="ARBA" id="ARBA00022475"/>
    </source>
</evidence>
<evidence type="ECO:0000256" key="2">
    <source>
        <dbReference type="ARBA" id="ARBA00022448"/>
    </source>
</evidence>
<keyword evidence="4 7" id="KW-0812">Transmembrane</keyword>
<evidence type="ECO:0000313" key="10">
    <source>
        <dbReference type="Proteomes" id="UP000464597"/>
    </source>
</evidence>
<comment type="subcellular location">
    <subcellularLocation>
        <location evidence="1 7">Cell membrane</location>
        <topology evidence="1 7">Multi-pass membrane protein</topology>
    </subcellularLocation>
</comment>
<evidence type="ECO:0000256" key="4">
    <source>
        <dbReference type="ARBA" id="ARBA00022692"/>
    </source>
</evidence>
<feature type="domain" description="ABC transmembrane type-1" evidence="8">
    <location>
        <begin position="87"/>
        <end position="272"/>
    </location>
</feature>
<evidence type="ECO:0000256" key="5">
    <source>
        <dbReference type="ARBA" id="ARBA00022989"/>
    </source>
</evidence>
<keyword evidence="6 7" id="KW-0472">Membrane</keyword>
<proteinExistence type="inferred from homology"/>
<protein>
    <submittedName>
        <fullName evidence="9">ABC transporter permease subunit</fullName>
    </submittedName>
</protein>
<dbReference type="Gene3D" id="1.10.3720.10">
    <property type="entry name" value="MetI-like"/>
    <property type="match status" value="1"/>
</dbReference>
<dbReference type="PANTHER" id="PTHR30151">
    <property type="entry name" value="ALKANE SULFONATE ABC TRANSPORTER-RELATED, MEMBRANE SUBUNIT"/>
    <property type="match status" value="1"/>
</dbReference>
<organism evidence="9 10">
    <name type="scientific">Rathayibacter festucae</name>
    <dbReference type="NCBI Taxonomy" id="110937"/>
    <lineage>
        <taxon>Bacteria</taxon>
        <taxon>Bacillati</taxon>
        <taxon>Actinomycetota</taxon>
        <taxon>Actinomycetes</taxon>
        <taxon>Micrococcales</taxon>
        <taxon>Microbacteriaceae</taxon>
        <taxon>Rathayibacter</taxon>
    </lineage>
</organism>
<dbReference type="Pfam" id="PF00528">
    <property type="entry name" value="BPD_transp_1"/>
    <property type="match status" value="1"/>
</dbReference>
<evidence type="ECO:0000256" key="7">
    <source>
        <dbReference type="RuleBase" id="RU363032"/>
    </source>
</evidence>
<feature type="transmembrane region" description="Helical" evidence="7">
    <location>
        <begin position="253"/>
        <end position="273"/>
    </location>
</feature>
<feature type="transmembrane region" description="Helical" evidence="7">
    <location>
        <begin position="155"/>
        <end position="176"/>
    </location>
</feature>
<dbReference type="InterPro" id="IPR000515">
    <property type="entry name" value="MetI-like"/>
</dbReference>
<dbReference type="PANTHER" id="PTHR30151:SF0">
    <property type="entry name" value="ABC TRANSPORTER PERMEASE PROTEIN MJ0413-RELATED"/>
    <property type="match status" value="1"/>
</dbReference>
<keyword evidence="10" id="KW-1185">Reference proteome</keyword>
<name>A0ABX6GVK5_9MICO</name>
<sequence length="286" mass="29354">MSTATRTPSSSSSTRAARRPSDLTGRMVLRIVRGELVPLAVAAVLALAFWYAFLAITDISPLLGKTPTDVAEYLFVEADAAENRAIVFGNLGVTAVDALVGYVAGLLVALAIAVLFVLIRSLEATVMPIAMLLKSMPLIVVTPLVTLAIGNGIGAVATVGAIAVFFPALVTVGFGLRSLSRESFELVSVYGGSPLDVLLKVALPTAVPAIFAAAKVAVPSALSGAMLAEWLATGQGLGGAVQRASAGFRYDELWASLAVITALGVVAYAVVAIGERLAAVRFGGQN</sequence>
<dbReference type="Proteomes" id="UP000464597">
    <property type="component" value="Chromosome"/>
</dbReference>
<keyword evidence="5 7" id="KW-1133">Transmembrane helix</keyword>
<dbReference type="CDD" id="cd06261">
    <property type="entry name" value="TM_PBP2"/>
    <property type="match status" value="1"/>
</dbReference>
<dbReference type="RefSeq" id="WP_159421888.1">
    <property type="nucleotide sequence ID" value="NZ_CP047180.1"/>
</dbReference>
<comment type="similarity">
    <text evidence="7">Belongs to the binding-protein-dependent transport system permease family.</text>
</comment>
<reference evidence="10" key="1">
    <citation type="submission" date="2019-12" db="EMBL/GenBank/DDBJ databases">
        <title>Complete and draft genome sequences of new strains and members of some known species of the genus Rathayibacter isolated from plants.</title>
        <authorList>
            <person name="Tarlachkov S.V."/>
            <person name="Starodumova I.P."/>
            <person name="Dorofeeva L.V."/>
            <person name="Prisyazhnaya N.V."/>
            <person name="Leyn S."/>
            <person name="Zlamal J."/>
            <person name="Elan M."/>
            <person name="Osterman A.L."/>
            <person name="Nadler S."/>
            <person name="Subbotin S.A."/>
            <person name="Evtushenko L.I."/>
        </authorList>
    </citation>
    <scope>NUCLEOTIDE SEQUENCE [LARGE SCALE GENOMIC DNA]</scope>
    <source>
        <strain evidence="10">VKM Ac-2802</strain>
    </source>
</reference>